<dbReference type="Pfam" id="PF07687">
    <property type="entry name" value="M20_dimer"/>
    <property type="match status" value="1"/>
</dbReference>
<dbReference type="Proteomes" id="UP000325785">
    <property type="component" value="Chromosome"/>
</dbReference>
<keyword evidence="9" id="KW-0170">Cobalt</keyword>
<reference evidence="11 13" key="1">
    <citation type="submission" date="2015-04" db="EMBL/GenBank/DDBJ databases">
        <title>The draft genome sequence of Roseovarius indicus B108T.</title>
        <authorList>
            <person name="Li G."/>
            <person name="Lai Q."/>
            <person name="Shao Z."/>
            <person name="Yan P."/>
        </authorList>
    </citation>
    <scope>NUCLEOTIDE SEQUENCE [LARGE SCALE GENOMIC DNA]</scope>
    <source>
        <strain evidence="11 13">B108</strain>
    </source>
</reference>
<keyword evidence="8" id="KW-0862">Zinc</keyword>
<reference evidence="12 14" key="2">
    <citation type="submission" date="2018-08" db="EMBL/GenBank/DDBJ databases">
        <title>Genetic Globetrotter - A new plasmid hitch-hiking vast phylogenetic and geographic distances.</title>
        <authorList>
            <person name="Vollmers J."/>
            <person name="Petersen J."/>
        </authorList>
    </citation>
    <scope>NUCLEOTIDE SEQUENCE [LARGE SCALE GENOMIC DNA]</scope>
    <source>
        <strain evidence="12 14">DSM 26383</strain>
    </source>
</reference>
<dbReference type="InterPro" id="IPR050072">
    <property type="entry name" value="Peptidase_M20A"/>
</dbReference>
<evidence type="ECO:0000313" key="14">
    <source>
        <dbReference type="Proteomes" id="UP000325785"/>
    </source>
</evidence>
<dbReference type="Pfam" id="PF01546">
    <property type="entry name" value="Peptidase_M20"/>
    <property type="match status" value="1"/>
</dbReference>
<dbReference type="Proteomes" id="UP000051401">
    <property type="component" value="Unassembled WGS sequence"/>
</dbReference>
<dbReference type="SUPFAM" id="SSF53187">
    <property type="entry name" value="Zn-dependent exopeptidases"/>
    <property type="match status" value="1"/>
</dbReference>
<dbReference type="GO" id="GO:0046872">
    <property type="term" value="F:metal ion binding"/>
    <property type="evidence" value="ECO:0007669"/>
    <property type="project" value="UniProtKB-KW"/>
</dbReference>
<evidence type="ECO:0000256" key="9">
    <source>
        <dbReference type="ARBA" id="ARBA00023285"/>
    </source>
</evidence>
<dbReference type="PATRIC" id="fig|540747.5.peg.1814"/>
<dbReference type="EMBL" id="LAXI01000016">
    <property type="protein sequence ID" value="KRS16148.1"/>
    <property type="molecule type" value="Genomic_DNA"/>
</dbReference>
<keyword evidence="13" id="KW-1185">Reference proteome</keyword>
<evidence type="ECO:0000256" key="8">
    <source>
        <dbReference type="ARBA" id="ARBA00022833"/>
    </source>
</evidence>
<dbReference type="OrthoDB" id="9809784at2"/>
<dbReference type="CDD" id="cd03894">
    <property type="entry name" value="M20_ArgE"/>
    <property type="match status" value="1"/>
</dbReference>
<dbReference type="InterPro" id="IPR036264">
    <property type="entry name" value="Bact_exopeptidase_dim_dom"/>
</dbReference>
<evidence type="ECO:0000256" key="7">
    <source>
        <dbReference type="ARBA" id="ARBA00022801"/>
    </source>
</evidence>
<evidence type="ECO:0000313" key="11">
    <source>
        <dbReference type="EMBL" id="KRS16148.1"/>
    </source>
</evidence>
<dbReference type="InterPro" id="IPR002933">
    <property type="entry name" value="Peptidase_M20"/>
</dbReference>
<evidence type="ECO:0000256" key="4">
    <source>
        <dbReference type="ARBA" id="ARBA00022571"/>
    </source>
</evidence>
<evidence type="ECO:0000259" key="10">
    <source>
        <dbReference type="Pfam" id="PF07687"/>
    </source>
</evidence>
<dbReference type="PANTHER" id="PTHR43808">
    <property type="entry name" value="ACETYLORNITHINE DEACETYLASE"/>
    <property type="match status" value="1"/>
</dbReference>
<evidence type="ECO:0000256" key="5">
    <source>
        <dbReference type="ARBA" id="ARBA00022605"/>
    </source>
</evidence>
<evidence type="ECO:0000256" key="6">
    <source>
        <dbReference type="ARBA" id="ARBA00022723"/>
    </source>
</evidence>
<dbReference type="NCBIfam" id="TIGR01892">
    <property type="entry name" value="AcOrn-deacetyl"/>
    <property type="match status" value="1"/>
</dbReference>
<evidence type="ECO:0000256" key="3">
    <source>
        <dbReference type="ARBA" id="ARBA00022490"/>
    </source>
</evidence>
<dbReference type="KEGG" id="rid:RIdsm_00772"/>
<gene>
    <name evidence="12" type="primary">argE_1</name>
    <name evidence="12" type="ORF">RIdsm_00772</name>
    <name evidence="11" type="ORF">XM52_20280</name>
</gene>
<accession>A0A0T5P539</accession>
<protein>
    <submittedName>
        <fullName evidence="12">Acetylornithine deacetylase</fullName>
        <ecNumber evidence="12">3.5.1.16</ecNumber>
    </submittedName>
</protein>
<dbReference type="Gene3D" id="3.30.70.360">
    <property type="match status" value="1"/>
</dbReference>
<dbReference type="GO" id="GO:0008777">
    <property type="term" value="F:acetylornithine deacetylase activity"/>
    <property type="evidence" value="ECO:0007669"/>
    <property type="project" value="UniProtKB-EC"/>
</dbReference>
<organism evidence="11 13">
    <name type="scientific">Roseovarius indicus</name>
    <dbReference type="NCBI Taxonomy" id="540747"/>
    <lineage>
        <taxon>Bacteria</taxon>
        <taxon>Pseudomonadati</taxon>
        <taxon>Pseudomonadota</taxon>
        <taxon>Alphaproteobacteria</taxon>
        <taxon>Rhodobacterales</taxon>
        <taxon>Roseobacteraceae</taxon>
        <taxon>Roseovarius</taxon>
    </lineage>
</organism>
<dbReference type="Gene3D" id="3.40.630.10">
    <property type="entry name" value="Zn peptidases"/>
    <property type="match status" value="1"/>
</dbReference>
<sequence>MHKTDTLNLLRDLVAFDTVSERSNMALIGYVRDYLSAHSVESHVIANEAGTKANLFATIGPKQDGGVALSGHTDVVPVEGQDWSSDPFGAVERDGRIYGRGTCDMKGFIAAALALVAKVDAGRLKRPLHLAFSYDEEVGCTGVVPMVEAIGRDLPMPEIVIVGEPTMMSVVHAHKGFGAYETTIHGKAAHSSLPDAGVSATLIAGKLMQALQAILAERAALTPHHSPFIPPHSTFNVGRLSGGEAVNIIPGKCRMEWEYRAISNEDAAAIPAAFAKAAEAIEARERERFPGVRIETVRLAGVPPFVPQADSDAEALLKRLLGTNEAGAVSFGTEAGVFQQGGMSVVICGPGDIAQAHQADEFVEVSQLKACEALLDRLAEWLCQDA</sequence>
<dbReference type="NCBIfam" id="NF005710">
    <property type="entry name" value="PRK07522.1"/>
    <property type="match status" value="1"/>
</dbReference>
<proteinExistence type="inferred from homology"/>
<dbReference type="InterPro" id="IPR011650">
    <property type="entry name" value="Peptidase_M20_dimer"/>
</dbReference>
<dbReference type="RefSeq" id="WP_057818942.1">
    <property type="nucleotide sequence ID" value="NZ_CP031598.1"/>
</dbReference>
<keyword evidence="5" id="KW-0028">Amino-acid biosynthesis</keyword>
<dbReference type="PANTHER" id="PTHR43808:SF31">
    <property type="entry name" value="N-ACETYL-L-CITRULLINE DEACETYLASE"/>
    <property type="match status" value="1"/>
</dbReference>
<keyword evidence="3" id="KW-0963">Cytoplasm</keyword>
<dbReference type="STRING" id="540747.SAMN04488031_109126"/>
<evidence type="ECO:0000256" key="2">
    <source>
        <dbReference type="ARBA" id="ARBA00005691"/>
    </source>
</evidence>
<evidence type="ECO:0000313" key="13">
    <source>
        <dbReference type="Proteomes" id="UP000051401"/>
    </source>
</evidence>
<dbReference type="EMBL" id="CP031598">
    <property type="protein sequence ID" value="QEW24988.1"/>
    <property type="molecule type" value="Genomic_DNA"/>
</dbReference>
<evidence type="ECO:0000256" key="1">
    <source>
        <dbReference type="ARBA" id="ARBA00001947"/>
    </source>
</evidence>
<dbReference type="PROSITE" id="PS00758">
    <property type="entry name" value="ARGE_DAPE_CPG2_1"/>
    <property type="match status" value="1"/>
</dbReference>
<comment type="similarity">
    <text evidence="2">Belongs to the peptidase M20A family. ArgE subfamily.</text>
</comment>
<dbReference type="PROSITE" id="PS00759">
    <property type="entry name" value="ARGE_DAPE_CPG2_2"/>
    <property type="match status" value="1"/>
</dbReference>
<dbReference type="EC" id="3.5.1.16" evidence="12"/>
<feature type="domain" description="Peptidase M20 dimerisation" evidence="10">
    <location>
        <begin position="173"/>
        <end position="281"/>
    </location>
</feature>
<dbReference type="GO" id="GO:0006526">
    <property type="term" value="P:L-arginine biosynthetic process"/>
    <property type="evidence" value="ECO:0007669"/>
    <property type="project" value="UniProtKB-KW"/>
</dbReference>
<dbReference type="InterPro" id="IPR001261">
    <property type="entry name" value="ArgE/DapE_CS"/>
</dbReference>
<keyword evidence="7 12" id="KW-0378">Hydrolase</keyword>
<dbReference type="InterPro" id="IPR010169">
    <property type="entry name" value="AcOrn-deacetyl"/>
</dbReference>
<keyword evidence="6" id="KW-0479">Metal-binding</keyword>
<keyword evidence="4" id="KW-0055">Arginine biosynthesis</keyword>
<comment type="cofactor">
    <cofactor evidence="1">
        <name>Zn(2+)</name>
        <dbReference type="ChEBI" id="CHEBI:29105"/>
    </cofactor>
</comment>
<dbReference type="SUPFAM" id="SSF55031">
    <property type="entry name" value="Bacterial exopeptidase dimerisation domain"/>
    <property type="match status" value="1"/>
</dbReference>
<dbReference type="AlphaFoldDB" id="A0A0T5P539"/>
<name>A0A0T5P539_9RHOB</name>
<evidence type="ECO:0000313" key="12">
    <source>
        <dbReference type="EMBL" id="QEW24988.1"/>
    </source>
</evidence>